<evidence type="ECO:0000256" key="1">
    <source>
        <dbReference type="SAM" id="MobiDB-lite"/>
    </source>
</evidence>
<feature type="region of interest" description="Disordered" evidence="1">
    <location>
        <begin position="1"/>
        <end position="198"/>
    </location>
</feature>
<feature type="compositionally biased region" description="Low complexity" evidence="1">
    <location>
        <begin position="186"/>
        <end position="197"/>
    </location>
</feature>
<dbReference type="Proteomes" id="UP000486351">
    <property type="component" value="Unassembled WGS sequence"/>
</dbReference>
<sequence>MGGMSSAQIQEHASSAAQEELGRVHSPQASSTVTPALQMQKQQHDAQHRQANDEYVMVDSWGSPSPKKKRRRTECVEAECDLEENEVAAGAEQQKSTAEEKKEEKGEDAEENGRMNEEKETAQDQADAREVVANGSAKEGQVVDDGQVSGDEKQPESEGVDAVEKQQEVGDEPNVEDAARSGQAQSTSSTPVRVPSPAVHISGVDMVFPEDEVPIELCPFSSDGSVDPPHLESPPRRSNSTEEAPHEAPAATVTTPAAAPVVDTAPSTPASVTAEESTVPTAVNSTTGRRKRRKKLIYSVPRSKATTGAKQEQKSAPVSPLLEEKLSIAVNGHEAEIGVAGDSDGSAPPSPVYPDADASHLYPSTPEGEPWRWEDVDPYFDPLAQNDLDNLVRWRKENADFIAANPYEWRGKSGMESKRAVLEAMLADASDASTAHVEFPVRRGRNYRGVWEETDFLEQQKRDISTGESNLKSQVVNMKKKRKGGDVDAEGSLLESHRDLVYGYDDDLFQDFMHRLENRVKACQSNSPPSTPPTPPMRRQHSANAKADETVSDATEQKAVFDEEVLPSFPIHQLHPASLGLWKLRKNQEPDYTVVHPASVNRSQARARWKEEMKQHHKQQYELQLQRTDEFGDPSDGDDEGTGDDALDLLRATISNSEVTGGLPSFGDCVEEDEISQALAASMSKLIPLSIYNWRTAQLVLERAACSIQCAPILEGEAAAARELEGVFLQLCPPEDTNVHVDVAVLPGFGPTRQPRPSQINSVPHDLIAYSLRHDIADNCSLAVAASVEFALGLGVGDVVDVLDRNGCWNYGEIVEIYSEDKMGLAKFVLLRFSLWSEDTVEWIAASEGRILPRGVADGTRPCSVGPTRAHRARVSYDQSLARELERSFPQRQAKQSTAVSNMLVRRQHNVVIPSSIDQQKTPQKRKRKRPAKSTTVTPPQT</sequence>
<dbReference type="AlphaFoldDB" id="A0A6G0RC98"/>
<comment type="caution">
    <text evidence="2">The sequence shown here is derived from an EMBL/GenBank/DDBJ whole genome shotgun (WGS) entry which is preliminary data.</text>
</comment>
<feature type="compositionally biased region" description="Basic and acidic residues" evidence="1">
    <location>
        <begin position="150"/>
        <end position="168"/>
    </location>
</feature>
<feature type="compositionally biased region" description="Basic and acidic residues" evidence="1">
    <location>
        <begin position="42"/>
        <end position="52"/>
    </location>
</feature>
<protein>
    <submittedName>
        <fullName evidence="2">Uncharacterized protein</fullName>
    </submittedName>
</protein>
<dbReference type="EMBL" id="QXFY01001140">
    <property type="protein sequence ID" value="KAE9326910.1"/>
    <property type="molecule type" value="Genomic_DNA"/>
</dbReference>
<feature type="compositionally biased region" description="Polar residues" evidence="1">
    <location>
        <begin position="274"/>
        <end position="287"/>
    </location>
</feature>
<organism evidence="2 3">
    <name type="scientific">Phytophthora fragariae</name>
    <dbReference type="NCBI Taxonomy" id="53985"/>
    <lineage>
        <taxon>Eukaryota</taxon>
        <taxon>Sar</taxon>
        <taxon>Stramenopiles</taxon>
        <taxon>Oomycota</taxon>
        <taxon>Peronosporomycetes</taxon>
        <taxon>Peronosporales</taxon>
        <taxon>Peronosporaceae</taxon>
        <taxon>Phytophthora</taxon>
    </lineage>
</organism>
<accession>A0A6G0RC98</accession>
<feature type="region of interest" description="Disordered" evidence="1">
    <location>
        <begin position="521"/>
        <end position="555"/>
    </location>
</feature>
<dbReference type="Gene3D" id="2.30.30.140">
    <property type="match status" value="1"/>
</dbReference>
<feature type="compositionally biased region" description="Polar residues" evidence="1">
    <location>
        <begin position="27"/>
        <end position="41"/>
    </location>
</feature>
<feature type="compositionally biased region" description="Polar residues" evidence="1">
    <location>
        <begin position="304"/>
        <end position="316"/>
    </location>
</feature>
<feature type="compositionally biased region" description="Acidic residues" evidence="1">
    <location>
        <begin position="76"/>
        <end position="86"/>
    </location>
</feature>
<gene>
    <name evidence="2" type="ORF">PF008_g16532</name>
</gene>
<evidence type="ECO:0000313" key="2">
    <source>
        <dbReference type="EMBL" id="KAE9326910.1"/>
    </source>
</evidence>
<name>A0A6G0RC98_9STRA</name>
<feature type="compositionally biased region" description="Basic and acidic residues" evidence="1">
    <location>
        <begin position="229"/>
        <end position="246"/>
    </location>
</feature>
<feature type="compositionally biased region" description="Basic residues" evidence="1">
    <location>
        <begin position="923"/>
        <end position="932"/>
    </location>
</feature>
<feature type="region of interest" description="Disordered" evidence="1">
    <location>
        <begin position="215"/>
        <end position="318"/>
    </location>
</feature>
<feature type="region of interest" description="Disordered" evidence="1">
    <location>
        <begin position="912"/>
        <end position="942"/>
    </location>
</feature>
<reference evidence="2 3" key="1">
    <citation type="submission" date="2018-09" db="EMBL/GenBank/DDBJ databases">
        <title>Genomic investigation of the strawberry pathogen Phytophthora fragariae indicates pathogenicity is determined by transcriptional variation in three key races.</title>
        <authorList>
            <person name="Adams T.M."/>
            <person name="Armitage A.D."/>
            <person name="Sobczyk M.K."/>
            <person name="Bates H.J."/>
            <person name="Dunwell J.M."/>
            <person name="Nellist C.F."/>
            <person name="Harrison R.J."/>
        </authorList>
    </citation>
    <scope>NUCLEOTIDE SEQUENCE [LARGE SCALE GENOMIC DNA]</scope>
    <source>
        <strain evidence="2 3">NOV-77</strain>
    </source>
</reference>
<feature type="compositionally biased region" description="Polar residues" evidence="1">
    <location>
        <begin position="1"/>
        <end position="17"/>
    </location>
</feature>
<feature type="compositionally biased region" description="Basic and acidic residues" evidence="1">
    <location>
        <begin position="97"/>
        <end position="130"/>
    </location>
</feature>
<evidence type="ECO:0000313" key="3">
    <source>
        <dbReference type="Proteomes" id="UP000486351"/>
    </source>
</evidence>
<proteinExistence type="predicted"/>
<feature type="compositionally biased region" description="Low complexity" evidence="1">
    <location>
        <begin position="247"/>
        <end position="270"/>
    </location>
</feature>